<gene>
    <name evidence="3" type="primary">rimP</name>
    <name evidence="6" type="ORF">DFP81_103104</name>
</gene>
<dbReference type="EMBL" id="QUNG01000003">
    <property type="protein sequence ID" value="REG84908.1"/>
    <property type="molecule type" value="Genomic_DNA"/>
</dbReference>
<dbReference type="PANTHER" id="PTHR33867">
    <property type="entry name" value="RIBOSOME MATURATION FACTOR RIMP"/>
    <property type="match status" value="1"/>
</dbReference>
<name>A0A3E0DTU9_9GAMM</name>
<dbReference type="Gene3D" id="2.30.30.180">
    <property type="entry name" value="Ribosome maturation factor RimP, C-terminal domain"/>
    <property type="match status" value="1"/>
</dbReference>
<proteinExistence type="inferred from homology"/>
<dbReference type="Gene3D" id="3.30.300.70">
    <property type="entry name" value="RimP-like superfamily, N-terminal"/>
    <property type="match status" value="1"/>
</dbReference>
<dbReference type="Pfam" id="PF17384">
    <property type="entry name" value="DUF150_C"/>
    <property type="match status" value="1"/>
</dbReference>
<evidence type="ECO:0000256" key="2">
    <source>
        <dbReference type="ARBA" id="ARBA00022517"/>
    </source>
</evidence>
<dbReference type="PANTHER" id="PTHR33867:SF1">
    <property type="entry name" value="RIBOSOME MATURATION FACTOR RIMP"/>
    <property type="match status" value="1"/>
</dbReference>
<protein>
    <recommendedName>
        <fullName evidence="3">Ribosome maturation factor RimP</fullName>
    </recommendedName>
</protein>
<comment type="function">
    <text evidence="3">Required for maturation of 30S ribosomal subunits.</text>
</comment>
<dbReference type="AlphaFoldDB" id="A0A3E0DTU9"/>
<keyword evidence="1 3" id="KW-0963">Cytoplasm</keyword>
<dbReference type="SUPFAM" id="SSF74942">
    <property type="entry name" value="YhbC-like, C-terminal domain"/>
    <property type="match status" value="1"/>
</dbReference>
<dbReference type="FunFam" id="3.30.300.70:FF:000001">
    <property type="entry name" value="Ribosome maturation factor RimP"/>
    <property type="match status" value="1"/>
</dbReference>
<dbReference type="InterPro" id="IPR003728">
    <property type="entry name" value="Ribosome_maturation_RimP"/>
</dbReference>
<evidence type="ECO:0000313" key="7">
    <source>
        <dbReference type="Proteomes" id="UP000256542"/>
    </source>
</evidence>
<dbReference type="GO" id="GO:0005829">
    <property type="term" value="C:cytosol"/>
    <property type="evidence" value="ECO:0007669"/>
    <property type="project" value="TreeGrafter"/>
</dbReference>
<evidence type="ECO:0000259" key="4">
    <source>
        <dbReference type="Pfam" id="PF02576"/>
    </source>
</evidence>
<feature type="domain" description="Ribosome maturation factor RimP C-terminal" evidence="5">
    <location>
        <begin position="127"/>
        <end position="192"/>
    </location>
</feature>
<accession>A0A3E0DTU9</accession>
<dbReference type="InterPro" id="IPR035956">
    <property type="entry name" value="RimP_N_sf"/>
</dbReference>
<dbReference type="SUPFAM" id="SSF75420">
    <property type="entry name" value="YhbC-like, N-terminal domain"/>
    <property type="match status" value="1"/>
</dbReference>
<feature type="domain" description="Ribosome maturation factor RimP N-terminal" evidence="4">
    <location>
        <begin position="50"/>
        <end position="124"/>
    </location>
</feature>
<dbReference type="GO" id="GO:0000028">
    <property type="term" value="P:ribosomal small subunit assembly"/>
    <property type="evidence" value="ECO:0007669"/>
    <property type="project" value="TreeGrafter"/>
</dbReference>
<dbReference type="InterPro" id="IPR036847">
    <property type="entry name" value="RimP_C_sf"/>
</dbReference>
<comment type="similarity">
    <text evidence="3">Belongs to the RimP family.</text>
</comment>
<keyword evidence="7" id="KW-1185">Reference proteome</keyword>
<dbReference type="Pfam" id="PF02576">
    <property type="entry name" value="RimP_N"/>
    <property type="match status" value="1"/>
</dbReference>
<evidence type="ECO:0000256" key="1">
    <source>
        <dbReference type="ARBA" id="ARBA00022490"/>
    </source>
</evidence>
<comment type="caution">
    <text evidence="6">The sequence shown here is derived from an EMBL/GenBank/DDBJ whole genome shotgun (WGS) entry which is preliminary data.</text>
</comment>
<reference evidence="6 7" key="1">
    <citation type="submission" date="2018-08" db="EMBL/GenBank/DDBJ databases">
        <title>Genomic Encyclopedia of Type Strains, Phase III (KMG-III): the genomes of soil and plant-associated and newly described type strains.</title>
        <authorList>
            <person name="Whitman W."/>
        </authorList>
    </citation>
    <scope>NUCLEOTIDE SEQUENCE [LARGE SCALE GENOMIC DNA]</scope>
    <source>
        <strain evidence="6 7">CECT 7375</strain>
    </source>
</reference>
<comment type="subcellular location">
    <subcellularLocation>
        <location evidence="3">Cytoplasm</location>
    </subcellularLocation>
</comment>
<evidence type="ECO:0000256" key="3">
    <source>
        <dbReference type="HAMAP-Rule" id="MF_01077"/>
    </source>
</evidence>
<dbReference type="NCBIfam" id="NF000927">
    <property type="entry name" value="PRK00092.1-1"/>
    <property type="match status" value="1"/>
</dbReference>
<dbReference type="Proteomes" id="UP000256542">
    <property type="component" value="Unassembled WGS sequence"/>
</dbReference>
<evidence type="ECO:0000259" key="5">
    <source>
        <dbReference type="Pfam" id="PF17384"/>
    </source>
</evidence>
<organism evidence="6 7">
    <name type="scientific">Marinomonas pollencensis</name>
    <dbReference type="NCBI Taxonomy" id="491954"/>
    <lineage>
        <taxon>Bacteria</taxon>
        <taxon>Pseudomonadati</taxon>
        <taxon>Pseudomonadota</taxon>
        <taxon>Gammaproteobacteria</taxon>
        <taxon>Oceanospirillales</taxon>
        <taxon>Oceanospirillaceae</taxon>
        <taxon>Marinomonas</taxon>
    </lineage>
</organism>
<dbReference type="InterPro" id="IPR028998">
    <property type="entry name" value="RimP_C"/>
</dbReference>
<dbReference type="InterPro" id="IPR028989">
    <property type="entry name" value="RimP_N"/>
</dbReference>
<dbReference type="HAMAP" id="MF_01077">
    <property type="entry name" value="RimP"/>
    <property type="match status" value="1"/>
</dbReference>
<dbReference type="CDD" id="cd01734">
    <property type="entry name" value="YlxS_C"/>
    <property type="match status" value="1"/>
</dbReference>
<sequence length="192" mass="22086">MDPYMGFFVICTVTGYEWKWASSPFFVSAFRKLPFRRRRLSAKYTILEELIRPVVEGLGVQFWGMEYLSQGKDSVLRIFIETEAEKGIDVEDCAQVSRQVSSILDVEDPITGEYNLEVSSPGLDRPLFDLVQYQAYVGSVVSLRLRVPFDGRRKFKGQLMGIENEDVVIRVDQEEYLLPIDLIEKANVVPQF</sequence>
<evidence type="ECO:0000313" key="6">
    <source>
        <dbReference type="EMBL" id="REG84908.1"/>
    </source>
</evidence>
<dbReference type="GO" id="GO:0006412">
    <property type="term" value="P:translation"/>
    <property type="evidence" value="ECO:0007669"/>
    <property type="project" value="TreeGrafter"/>
</dbReference>
<keyword evidence="2 3" id="KW-0690">Ribosome biogenesis</keyword>